<dbReference type="AlphaFoldDB" id="A0A242K8M6"/>
<dbReference type="Pfam" id="PF06133">
    <property type="entry name" value="Com_YlbF"/>
    <property type="match status" value="1"/>
</dbReference>
<proteinExistence type="inferred from homology"/>
<dbReference type="Proteomes" id="UP000195141">
    <property type="component" value="Chromosome"/>
</dbReference>
<dbReference type="EMBL" id="NGMM01000002">
    <property type="protein sequence ID" value="OTP17521.1"/>
    <property type="molecule type" value="Genomic_DNA"/>
</dbReference>
<dbReference type="HAMAP" id="MF_01526">
    <property type="entry name" value="UPF0342"/>
    <property type="match status" value="1"/>
</dbReference>
<reference evidence="2" key="1">
    <citation type="submission" date="2017-05" db="EMBL/GenBank/DDBJ databases">
        <title>The Genome Sequence of Enterococcus sp. 9E7_DIV0242.</title>
        <authorList>
            <consortium name="The Broad Institute Genomics Platform"/>
            <consortium name="The Broad Institute Genomic Center for Infectious Diseases"/>
            <person name="Earl A."/>
            <person name="Manson A."/>
            <person name="Schwartman J."/>
            <person name="Gilmore M."/>
            <person name="Abouelleil A."/>
            <person name="Cao P."/>
            <person name="Chapman S."/>
            <person name="Cusick C."/>
            <person name="Shea T."/>
            <person name="Young S."/>
            <person name="Neafsey D."/>
            <person name="Nusbaum C."/>
            <person name="Birren B."/>
        </authorList>
    </citation>
    <scope>NUCLEOTIDE SEQUENCE [LARGE SCALE GENOMIC DNA]</scope>
    <source>
        <strain evidence="2">9E7_DIV0242</strain>
    </source>
</reference>
<evidence type="ECO:0000313" key="2">
    <source>
        <dbReference type="EMBL" id="OTP17521.1"/>
    </source>
</evidence>
<dbReference type="SUPFAM" id="SSF158622">
    <property type="entry name" value="YheA/YmcA-like"/>
    <property type="match status" value="1"/>
</dbReference>
<protein>
    <recommendedName>
        <fullName evidence="1">UPF0342 protein A5888_001659</fullName>
    </recommendedName>
</protein>
<dbReference type="Gene3D" id="1.20.1500.10">
    <property type="entry name" value="YheA/YmcA-like"/>
    <property type="match status" value="1"/>
</dbReference>
<reference evidence="3" key="2">
    <citation type="submission" date="2017-05" db="EMBL/GenBank/DDBJ databases">
        <authorList>
            <consortium name="The Broad Institute Genomics Platform"/>
            <consortium name="The Broad Institute Genomic Center for Infectious Diseases"/>
            <person name="Earl A."/>
            <person name="Manson A."/>
            <person name="Schwartman J."/>
            <person name="Gilmore M."/>
            <person name="Abouelleil A."/>
            <person name="Cao P."/>
            <person name="Chapman S."/>
            <person name="Cusick C."/>
            <person name="Shea T."/>
            <person name="Young S."/>
            <person name="Neafsey D."/>
            <person name="Nusbaum C."/>
            <person name="Birren B."/>
        </authorList>
    </citation>
    <scope>NUCLEOTIDE SEQUENCE</scope>
    <source>
        <strain evidence="3">9E7_DIV0242</strain>
    </source>
</reference>
<evidence type="ECO:0000313" key="4">
    <source>
        <dbReference type="Proteomes" id="UP000195141"/>
    </source>
</evidence>
<evidence type="ECO:0000256" key="1">
    <source>
        <dbReference type="HAMAP-Rule" id="MF_01526"/>
    </source>
</evidence>
<dbReference type="EMBL" id="CP147247">
    <property type="protein sequence ID" value="WYJ91128.1"/>
    <property type="molecule type" value="Genomic_DNA"/>
</dbReference>
<sequence length="152" mass="17756">MSKKVSLISLAAWSVNKFFEMWYRSVTIKETIGRKGAKNVANIYDTANQLERELREMNEFKALKEAYGEVQANEAAHTLFKEFQAFQQELQEKQMRGEEFSEEDAEKAQQLATEVQNTELINKMMEKEQAFSMIVNDLNRIIMTPIRDLYSN</sequence>
<reference evidence="3" key="3">
    <citation type="submission" date="2024-03" db="EMBL/GenBank/DDBJ databases">
        <title>The Genome Sequence of Enterococcus sp. DIV0242b.</title>
        <authorList>
            <consortium name="The Broad Institute Genomics Platform"/>
            <consortium name="The Broad Institute Microbial Omics Core"/>
            <consortium name="The Broad Institute Genomic Center for Infectious Diseases"/>
            <person name="Earl A."/>
            <person name="Manson A."/>
            <person name="Gilmore M."/>
            <person name="Schwartman J."/>
            <person name="Shea T."/>
            <person name="Abouelleil A."/>
            <person name="Cao P."/>
            <person name="Chapman S."/>
            <person name="Cusick C."/>
            <person name="Young S."/>
            <person name="Neafsey D."/>
            <person name="Nusbaum C."/>
            <person name="Birren B."/>
        </authorList>
    </citation>
    <scope>NUCLEOTIDE SEQUENCE</scope>
    <source>
        <strain evidence="3">9E7_DIV0242</strain>
    </source>
</reference>
<accession>A0A242K8M6</accession>
<name>A0A242K8M6_9ENTE</name>
<comment type="similarity">
    <text evidence="1">Belongs to the UPF0342 family.</text>
</comment>
<dbReference type="InterPro" id="IPR010368">
    <property type="entry name" value="Com_YlbF"/>
</dbReference>
<evidence type="ECO:0000313" key="3">
    <source>
        <dbReference type="EMBL" id="WYJ91128.1"/>
    </source>
</evidence>
<organism evidence="2">
    <name type="scientific">Candidatus Enterococcus clewellii</name>
    <dbReference type="NCBI Taxonomy" id="1834193"/>
    <lineage>
        <taxon>Bacteria</taxon>
        <taxon>Bacillati</taxon>
        <taxon>Bacillota</taxon>
        <taxon>Bacilli</taxon>
        <taxon>Lactobacillales</taxon>
        <taxon>Enterococcaceae</taxon>
        <taxon>Enterococcus</taxon>
    </lineage>
</organism>
<gene>
    <name evidence="2" type="ORF">A5888_001659</name>
    <name evidence="3" type="ORF">A5888_002896</name>
</gene>
<dbReference type="InterPro" id="IPR023378">
    <property type="entry name" value="YheA/YmcA-like_dom_sf"/>
</dbReference>
<keyword evidence="4" id="KW-1185">Reference proteome</keyword>